<dbReference type="Proteomes" id="UP001055108">
    <property type="component" value="Unassembled WGS sequence"/>
</dbReference>
<reference evidence="3" key="2">
    <citation type="submission" date="2021-08" db="EMBL/GenBank/DDBJ databases">
        <authorList>
            <person name="Tani A."/>
            <person name="Ola A."/>
            <person name="Ogura Y."/>
            <person name="Katsura K."/>
            <person name="Hayashi T."/>
        </authorList>
    </citation>
    <scope>NUCLEOTIDE SEQUENCE</scope>
    <source>
        <strain evidence="3">NBRC 103626</strain>
    </source>
</reference>
<name>A0AA37HPD4_9HYPH</name>
<dbReference type="Gene3D" id="2.60.120.560">
    <property type="entry name" value="Exo-inulinase, domain 1"/>
    <property type="match status" value="1"/>
</dbReference>
<accession>A0AA37HPD4</accession>
<comment type="caution">
    <text evidence="3">The sequence shown here is derived from an EMBL/GenBank/DDBJ whole genome shotgun (WGS) entry which is preliminary data.</text>
</comment>
<dbReference type="AlphaFoldDB" id="A0AA37HPD4"/>
<evidence type="ECO:0000256" key="1">
    <source>
        <dbReference type="SAM" id="SignalP"/>
    </source>
</evidence>
<evidence type="ECO:0000259" key="2">
    <source>
        <dbReference type="Pfam" id="PF21708"/>
    </source>
</evidence>
<feature type="chain" id="PRO_5041260966" description="Glycosyl hydrolase family 59 C-terminal lectin domain-containing protein" evidence="1">
    <location>
        <begin position="24"/>
        <end position="214"/>
    </location>
</feature>
<dbReference type="SUPFAM" id="SSF49899">
    <property type="entry name" value="Concanavalin A-like lectins/glucanases"/>
    <property type="match status" value="1"/>
</dbReference>
<evidence type="ECO:0000313" key="4">
    <source>
        <dbReference type="Proteomes" id="UP001055108"/>
    </source>
</evidence>
<proteinExistence type="predicted"/>
<feature type="domain" description="Glycosyl hydrolase family 59 C-terminal lectin" evidence="2">
    <location>
        <begin position="129"/>
        <end position="211"/>
    </location>
</feature>
<organism evidence="3 4">
    <name type="scientific">Methylobacterium gregans</name>
    <dbReference type="NCBI Taxonomy" id="374424"/>
    <lineage>
        <taxon>Bacteria</taxon>
        <taxon>Pseudomonadati</taxon>
        <taxon>Pseudomonadota</taxon>
        <taxon>Alphaproteobacteria</taxon>
        <taxon>Hyphomicrobiales</taxon>
        <taxon>Methylobacteriaceae</taxon>
        <taxon>Methylobacterium</taxon>
    </lineage>
</organism>
<dbReference type="InterPro" id="IPR013320">
    <property type="entry name" value="ConA-like_dom_sf"/>
</dbReference>
<feature type="signal peptide" evidence="1">
    <location>
        <begin position="1"/>
        <end position="23"/>
    </location>
</feature>
<dbReference type="RefSeq" id="WP_238303526.1">
    <property type="nucleotide sequence ID" value="NZ_BPQM01000064.1"/>
</dbReference>
<dbReference type="Pfam" id="PF21708">
    <property type="entry name" value="Glyco_hydro_59_C"/>
    <property type="match status" value="1"/>
</dbReference>
<protein>
    <recommendedName>
        <fullName evidence="2">Glycosyl hydrolase family 59 C-terminal lectin domain-containing protein</fullName>
    </recommendedName>
</protein>
<gene>
    <name evidence="3" type="ORF">NBEOAGPD_2778</name>
</gene>
<evidence type="ECO:0000313" key="3">
    <source>
        <dbReference type="EMBL" id="GJD79549.1"/>
    </source>
</evidence>
<keyword evidence="1" id="KW-0732">Signal</keyword>
<dbReference type="EMBL" id="BPQM01000064">
    <property type="protein sequence ID" value="GJD79549.1"/>
    <property type="molecule type" value="Genomic_DNA"/>
</dbReference>
<keyword evidence="4" id="KW-1185">Reference proteome</keyword>
<sequence length="214" mass="22784">MRLNLALALLALLTCGSPTAVWAGAVSYADAPLGTVPAEFEAGQTGPGEPGRWEVVSDAEAAGGRAVAQSSQDRTDGRFPLLIRRAAAPADVAVWARIKPVAGEVDQAGGLAIRLLDPNNYYLVRANALEGNVRFYKVVGGQREQLAGVDLPMQAGTWHTLRLEARGDRFTVSFDGQELFAATDTAFTTPGKVAFWTKADSVTRFDALNVEPLQ</sequence>
<reference evidence="3" key="1">
    <citation type="journal article" date="2016" name="Front. Microbiol.">
        <title>Genome Sequence of the Piezophilic, Mesophilic Sulfate-Reducing Bacterium Desulfovibrio indicus J2T.</title>
        <authorList>
            <person name="Cao J."/>
            <person name="Maignien L."/>
            <person name="Shao Z."/>
            <person name="Alain K."/>
            <person name="Jebbar M."/>
        </authorList>
    </citation>
    <scope>NUCLEOTIDE SEQUENCE</scope>
    <source>
        <strain evidence="3">NBRC 103626</strain>
    </source>
</reference>
<dbReference type="InterPro" id="IPR049162">
    <property type="entry name" value="GH59_C"/>
</dbReference>